<dbReference type="Pfam" id="PF08238">
    <property type="entry name" value="Sel1"/>
    <property type="match status" value="3"/>
</dbReference>
<dbReference type="Gene3D" id="1.25.40.10">
    <property type="entry name" value="Tetratricopeptide repeat domain"/>
    <property type="match status" value="1"/>
</dbReference>
<dbReference type="EC" id="3.5.2.6" evidence="2"/>
<accession>A0A2G1DJ00</accession>
<dbReference type="PANTHER" id="PTHR45011:SF1">
    <property type="entry name" value="DAP3-BINDING CELL DEATH ENHANCER 1"/>
    <property type="match status" value="1"/>
</dbReference>
<dbReference type="SMART" id="SM00671">
    <property type="entry name" value="SEL1"/>
    <property type="match status" value="3"/>
</dbReference>
<dbReference type="InterPro" id="IPR001075">
    <property type="entry name" value="NIF_FeS_clus_asmbl_NifU_C"/>
</dbReference>
<evidence type="ECO:0000313" key="9">
    <source>
        <dbReference type="Proteomes" id="UP000262712"/>
    </source>
</evidence>
<dbReference type="Gene3D" id="3.30.300.130">
    <property type="entry name" value="Fe-S cluster assembly (FSCA)"/>
    <property type="match status" value="1"/>
</dbReference>
<organism evidence="7 8">
    <name type="scientific">Malaciobacter molluscorum LMG 25693</name>
    <dbReference type="NCBI Taxonomy" id="870501"/>
    <lineage>
        <taxon>Bacteria</taxon>
        <taxon>Pseudomonadati</taxon>
        <taxon>Campylobacterota</taxon>
        <taxon>Epsilonproteobacteria</taxon>
        <taxon>Campylobacterales</taxon>
        <taxon>Arcobacteraceae</taxon>
        <taxon>Malaciobacter</taxon>
    </lineage>
</organism>
<sequence length="245" mass="28279">MKHQEALNAYKNKDFQKAFNIWKEESKKQNHQAMANIALMYLKAEGVSKDYLQAKYWFEKSSSYGNASANFNLALMYQTKIGVKEDIQKAKDYFRKAVQKNHTQASFRLALILLQNRKSIDDLKEGFECMIKAANNGHTLARIQLYQNEKQQKENIILNTNFRKLNKEKQLKIVKDSLDRYIKPILLKDGGNILLVEYINNPDIELRLAYQGACVGCSIASTGTYSMIENTIKKIIDEKVKILIL</sequence>
<keyword evidence="3" id="KW-1015">Disulfide bond</keyword>
<evidence type="ECO:0000313" key="6">
    <source>
        <dbReference type="EMBL" id="AXX93218.1"/>
    </source>
</evidence>
<dbReference type="Proteomes" id="UP000262712">
    <property type="component" value="Chromosome"/>
</dbReference>
<dbReference type="EMBL" id="CP032098">
    <property type="protein sequence ID" value="AXX93218.1"/>
    <property type="molecule type" value="Genomic_DNA"/>
</dbReference>
<dbReference type="GO" id="GO:0016226">
    <property type="term" value="P:iron-sulfur cluster assembly"/>
    <property type="evidence" value="ECO:0007669"/>
    <property type="project" value="InterPro"/>
</dbReference>
<dbReference type="Pfam" id="PF01106">
    <property type="entry name" value="NifU"/>
    <property type="match status" value="1"/>
</dbReference>
<proteinExistence type="predicted"/>
<protein>
    <recommendedName>
        <fullName evidence="2">beta-lactamase</fullName>
        <ecNumber evidence="2">3.5.2.6</ecNumber>
    </recommendedName>
</protein>
<dbReference type="GO" id="GO:0051536">
    <property type="term" value="F:iron-sulfur cluster binding"/>
    <property type="evidence" value="ECO:0007669"/>
    <property type="project" value="InterPro"/>
</dbReference>
<keyword evidence="4" id="KW-0046">Antibiotic resistance</keyword>
<dbReference type="InterPro" id="IPR034904">
    <property type="entry name" value="FSCA_dom_sf"/>
</dbReference>
<dbReference type="InterPro" id="IPR011990">
    <property type="entry name" value="TPR-like_helical_dom_sf"/>
</dbReference>
<dbReference type="Proteomes" id="UP000221222">
    <property type="component" value="Unassembled WGS sequence"/>
</dbReference>
<dbReference type="SUPFAM" id="SSF81901">
    <property type="entry name" value="HCP-like"/>
    <property type="match status" value="1"/>
</dbReference>
<reference evidence="7 8" key="1">
    <citation type="submission" date="2017-09" db="EMBL/GenBank/DDBJ databases">
        <title>Arcobacter canalis sp. nov., a new species isolated from a water canal contaminated with urban sewage.</title>
        <authorList>
            <person name="Perez-Cataluna A."/>
            <person name="Salas-Masso N."/>
            <person name="Figueras M.J."/>
        </authorList>
    </citation>
    <scope>NUCLEOTIDE SEQUENCE [LARGE SCALE GENOMIC DNA]</scope>
    <source>
        <strain evidence="7 8">F98-3</strain>
    </source>
</reference>
<name>A0A2G1DJ00_9BACT</name>
<keyword evidence="8" id="KW-1185">Reference proteome</keyword>
<dbReference type="EMBL" id="NXFY01000006">
    <property type="protein sequence ID" value="PHO18472.1"/>
    <property type="molecule type" value="Genomic_DNA"/>
</dbReference>
<dbReference type="InterPro" id="IPR006597">
    <property type="entry name" value="Sel1-like"/>
</dbReference>
<comment type="catalytic activity">
    <reaction evidence="1">
        <text>a beta-lactam + H2O = a substituted beta-amino acid</text>
        <dbReference type="Rhea" id="RHEA:20401"/>
        <dbReference type="ChEBI" id="CHEBI:15377"/>
        <dbReference type="ChEBI" id="CHEBI:35627"/>
        <dbReference type="ChEBI" id="CHEBI:140347"/>
        <dbReference type="EC" id="3.5.2.6"/>
    </reaction>
</comment>
<evidence type="ECO:0000313" key="8">
    <source>
        <dbReference type="Proteomes" id="UP000221222"/>
    </source>
</evidence>
<evidence type="ECO:0000313" key="7">
    <source>
        <dbReference type="EMBL" id="PHO18472.1"/>
    </source>
</evidence>
<evidence type="ECO:0000256" key="1">
    <source>
        <dbReference type="ARBA" id="ARBA00001526"/>
    </source>
</evidence>
<evidence type="ECO:0000259" key="5">
    <source>
        <dbReference type="Pfam" id="PF01106"/>
    </source>
</evidence>
<dbReference type="AlphaFoldDB" id="A0A2G1DJ00"/>
<gene>
    <name evidence="6" type="primary">nifU</name>
    <name evidence="6" type="ORF">AMOL_2265</name>
    <name evidence="7" type="ORF">CPU12_05625</name>
</gene>
<dbReference type="GO" id="GO:0005506">
    <property type="term" value="F:iron ion binding"/>
    <property type="evidence" value="ECO:0007669"/>
    <property type="project" value="InterPro"/>
</dbReference>
<dbReference type="RefSeq" id="WP_099342109.1">
    <property type="nucleotide sequence ID" value="NZ_CP032098.1"/>
</dbReference>
<dbReference type="GO" id="GO:0046677">
    <property type="term" value="P:response to antibiotic"/>
    <property type="evidence" value="ECO:0007669"/>
    <property type="project" value="UniProtKB-KW"/>
</dbReference>
<evidence type="ECO:0000256" key="4">
    <source>
        <dbReference type="ARBA" id="ARBA00023251"/>
    </source>
</evidence>
<evidence type="ECO:0000256" key="3">
    <source>
        <dbReference type="ARBA" id="ARBA00023157"/>
    </source>
</evidence>
<dbReference type="SUPFAM" id="SSF117916">
    <property type="entry name" value="Fe-S cluster assembly (FSCA) domain-like"/>
    <property type="match status" value="1"/>
</dbReference>
<dbReference type="GO" id="GO:0008800">
    <property type="term" value="F:beta-lactamase activity"/>
    <property type="evidence" value="ECO:0007669"/>
    <property type="project" value="UniProtKB-EC"/>
</dbReference>
<dbReference type="KEGG" id="amol:AMOL_2265"/>
<evidence type="ECO:0000256" key="2">
    <source>
        <dbReference type="ARBA" id="ARBA00012865"/>
    </source>
</evidence>
<feature type="domain" description="NIF system FeS cluster assembly NifU C-terminal" evidence="5">
    <location>
        <begin position="174"/>
        <end position="242"/>
    </location>
</feature>
<dbReference type="InterPro" id="IPR052748">
    <property type="entry name" value="ISR_Activator"/>
</dbReference>
<dbReference type="PANTHER" id="PTHR45011">
    <property type="entry name" value="DAP3-BINDING CELL DEATH ENHANCER 1"/>
    <property type="match status" value="1"/>
</dbReference>
<reference evidence="6 9" key="2">
    <citation type="submission" date="2018-08" db="EMBL/GenBank/DDBJ databases">
        <title>Complete genome of the Arcobacter molluscorum type strain LMG 25693.</title>
        <authorList>
            <person name="Miller W.G."/>
            <person name="Yee E."/>
            <person name="Bono J.L."/>
        </authorList>
    </citation>
    <scope>NUCLEOTIDE SEQUENCE [LARGE SCALE GENOMIC DNA]</scope>
    <source>
        <strain evidence="6 9">CECT 7696</strain>
    </source>
</reference>